<dbReference type="InterPro" id="IPR000322">
    <property type="entry name" value="Glyco_hydro_31_TIM"/>
</dbReference>
<dbReference type="InterPro" id="IPR017853">
    <property type="entry name" value="GH"/>
</dbReference>
<dbReference type="OrthoDB" id="176168at2"/>
<evidence type="ECO:0000256" key="1">
    <source>
        <dbReference type="ARBA" id="ARBA00007806"/>
    </source>
</evidence>
<dbReference type="PANTHER" id="PTHR43863:SF2">
    <property type="entry name" value="MALTASE-GLUCOAMYLASE"/>
    <property type="match status" value="1"/>
</dbReference>
<dbReference type="Proteomes" id="UP000013785">
    <property type="component" value="Unassembled WGS sequence"/>
</dbReference>
<comment type="similarity">
    <text evidence="1 2">Belongs to the glycosyl hydrolase 31 family.</text>
</comment>
<dbReference type="RefSeq" id="WP_010768148.1">
    <property type="nucleotide sequence ID" value="NZ_ASWE01000003.1"/>
</dbReference>
<name>R3TU11_9ENTE</name>
<dbReference type="InterPro" id="IPR048395">
    <property type="entry name" value="Glyco_hydro_31_C"/>
</dbReference>
<dbReference type="Pfam" id="PF01055">
    <property type="entry name" value="Glyco_hydro_31_2nd"/>
    <property type="match status" value="1"/>
</dbReference>
<dbReference type="Pfam" id="PF21365">
    <property type="entry name" value="Glyco_hydro_31_3rd"/>
    <property type="match status" value="1"/>
</dbReference>
<dbReference type="InterPro" id="IPR013780">
    <property type="entry name" value="Glyco_hydro_b"/>
</dbReference>
<sequence length="755" mass="88678">MTKVSSRQPIIGEQYRFTVLTPYLVRMEYSKTGLFIDEQTQMIVNRKFPEFEFELEESSELLEIYTEAFHLVYDKKEFSNQGLQINMKSNFTDFNNRWFYGESINTLKGTTRTLDAIDGRTDLEEGIISRQGYATLDDSKSFIISSNGEQKARLEESIDLYFFGYQHKYKQALQDYFRLTGPTPILPRYALGNWWSRFWAYTEQEYLNLMDRFKSEEIPLAVSVIDMDWHVRDVPSRFGSGWTGYSWNKKLFPNPEKFLKALHDRGLKVTLNVHPADGIRAFEDCYEKVAERLKLNVLLEEPAQFDITNKNFIESYFKDVHHPLEEQGVDFWWIDWQQGTKSKEEGLDPLWLLNQLHFEDIQKNKDGLILSRYAGPGSHRYPVGFSGDTIISWESLQFQPYFTATASNIGYSWWSHDIGGHMGGQRDDELTLRWLQFGVYSPINRLHSSSSPFNGKEPWNFSPMIREAMKEALQERHRLLPYLYTANVELSEQGQPLLQPLYYEYPEDNQAYTYQNQYLFGQELLVVPIVHKSDAIYNFSQEEIWLPKGKWYDFHTGNRYEGEIEIRIFRKLNEMAIFAREGAIIPTDPNMLVTEASQLPEIIEWRVFPGESNQYELIEEIDGKRCVTTFKLEWNNKRITIDLSGDCSILPRNRKHFLVLYGVEQSNGKSLSKNIFKEEIKGTLVLPVKEIEKQSMTEMIFERINLPNISYNLKNELWETLGSLSDFKKKLLFVKRFKDDLLTDLLSEAFYIEES</sequence>
<gene>
    <name evidence="5" type="ORF">UC3_01485</name>
</gene>
<evidence type="ECO:0000313" key="5">
    <source>
        <dbReference type="EMBL" id="EOL44668.1"/>
    </source>
</evidence>
<evidence type="ECO:0008006" key="7">
    <source>
        <dbReference type="Google" id="ProtNLM"/>
    </source>
</evidence>
<proteinExistence type="inferred from homology"/>
<evidence type="ECO:0000259" key="3">
    <source>
        <dbReference type="Pfam" id="PF01055"/>
    </source>
</evidence>
<evidence type="ECO:0000259" key="4">
    <source>
        <dbReference type="Pfam" id="PF21365"/>
    </source>
</evidence>
<dbReference type="PATRIC" id="fig|1158610.3.peg.1470"/>
<reference evidence="5 6" key="1">
    <citation type="submission" date="2013-02" db="EMBL/GenBank/DDBJ databases">
        <title>The Genome Sequence of Enterococcus phoeniculicola BAA-412.</title>
        <authorList>
            <consortium name="The Broad Institute Genome Sequencing Platform"/>
            <consortium name="The Broad Institute Genome Sequencing Center for Infectious Disease"/>
            <person name="Earl A.M."/>
            <person name="Gilmore M.S."/>
            <person name="Lebreton F."/>
            <person name="Walker B."/>
            <person name="Young S.K."/>
            <person name="Zeng Q."/>
            <person name="Gargeya S."/>
            <person name="Fitzgerald M."/>
            <person name="Haas B."/>
            <person name="Abouelleil A."/>
            <person name="Alvarado L."/>
            <person name="Arachchi H.M."/>
            <person name="Berlin A.M."/>
            <person name="Chapman S.B."/>
            <person name="Dewar J."/>
            <person name="Goldberg J."/>
            <person name="Griggs A."/>
            <person name="Gujja S."/>
            <person name="Hansen M."/>
            <person name="Howarth C."/>
            <person name="Imamovic A."/>
            <person name="Larimer J."/>
            <person name="McCowan C."/>
            <person name="Murphy C."/>
            <person name="Neiman D."/>
            <person name="Pearson M."/>
            <person name="Priest M."/>
            <person name="Roberts A."/>
            <person name="Saif S."/>
            <person name="Shea T."/>
            <person name="Sisk P."/>
            <person name="Sykes S."/>
            <person name="Wortman J."/>
            <person name="Nusbaum C."/>
            <person name="Birren B."/>
        </authorList>
    </citation>
    <scope>NUCLEOTIDE SEQUENCE [LARGE SCALE GENOMIC DNA]</scope>
    <source>
        <strain evidence="5 6">ATCC BAA-412</strain>
    </source>
</reference>
<protein>
    <recommendedName>
        <fullName evidence="7">Alpha-xylosidase</fullName>
    </recommendedName>
</protein>
<organism evidence="5 6">
    <name type="scientific">Enterococcus phoeniculicola ATCC BAA-412</name>
    <dbReference type="NCBI Taxonomy" id="1158610"/>
    <lineage>
        <taxon>Bacteria</taxon>
        <taxon>Bacillati</taxon>
        <taxon>Bacillota</taxon>
        <taxon>Bacilli</taxon>
        <taxon>Lactobacillales</taxon>
        <taxon>Enterococcaceae</taxon>
        <taxon>Enterococcus</taxon>
    </lineage>
</organism>
<dbReference type="Gene3D" id="2.60.40.1180">
    <property type="entry name" value="Golgi alpha-mannosidase II"/>
    <property type="match status" value="1"/>
</dbReference>
<feature type="domain" description="Glycosyl hydrolase family 31 C-terminal" evidence="4">
    <location>
        <begin position="494"/>
        <end position="585"/>
    </location>
</feature>
<dbReference type="eggNOG" id="COG1501">
    <property type="taxonomic scope" value="Bacteria"/>
</dbReference>
<dbReference type="CDD" id="cd06595">
    <property type="entry name" value="GH31_u1"/>
    <property type="match status" value="1"/>
</dbReference>
<dbReference type="InterPro" id="IPR051816">
    <property type="entry name" value="Glycosyl_Hydrolase_31"/>
</dbReference>
<dbReference type="HOGENOM" id="CLU_005043_1_0_9"/>
<keyword evidence="6" id="KW-1185">Reference proteome</keyword>
<dbReference type="Gene3D" id="3.20.20.80">
    <property type="entry name" value="Glycosidases"/>
    <property type="match status" value="1"/>
</dbReference>
<comment type="caution">
    <text evidence="5">The sequence shown here is derived from an EMBL/GenBank/DDBJ whole genome shotgun (WGS) entry which is preliminary data.</text>
</comment>
<keyword evidence="2" id="KW-0378">Hydrolase</keyword>
<dbReference type="SUPFAM" id="SSF51445">
    <property type="entry name" value="(Trans)glycosidases"/>
    <property type="match status" value="1"/>
</dbReference>
<dbReference type="SUPFAM" id="SSF51011">
    <property type="entry name" value="Glycosyl hydrolase domain"/>
    <property type="match status" value="1"/>
</dbReference>
<dbReference type="GO" id="GO:0004553">
    <property type="term" value="F:hydrolase activity, hydrolyzing O-glycosyl compounds"/>
    <property type="evidence" value="ECO:0007669"/>
    <property type="project" value="InterPro"/>
</dbReference>
<dbReference type="STRING" id="154621.RV11_GL002417"/>
<accession>R3TU11</accession>
<dbReference type="PANTHER" id="PTHR43863">
    <property type="entry name" value="HYDROLASE, PUTATIVE (AFU_ORTHOLOGUE AFUA_1G03140)-RELATED"/>
    <property type="match status" value="1"/>
</dbReference>
<evidence type="ECO:0000256" key="2">
    <source>
        <dbReference type="RuleBase" id="RU361185"/>
    </source>
</evidence>
<evidence type="ECO:0000313" key="6">
    <source>
        <dbReference type="Proteomes" id="UP000013785"/>
    </source>
</evidence>
<dbReference type="GO" id="GO:0005975">
    <property type="term" value="P:carbohydrate metabolic process"/>
    <property type="evidence" value="ECO:0007669"/>
    <property type="project" value="InterPro"/>
</dbReference>
<keyword evidence="2" id="KW-0326">Glycosidase</keyword>
<dbReference type="AlphaFoldDB" id="R3TU11"/>
<feature type="domain" description="Glycoside hydrolase family 31 TIM barrel" evidence="3">
    <location>
        <begin position="184"/>
        <end position="486"/>
    </location>
</feature>
<dbReference type="EMBL" id="AJAT01000013">
    <property type="protein sequence ID" value="EOL44668.1"/>
    <property type="molecule type" value="Genomic_DNA"/>
</dbReference>